<dbReference type="Pfam" id="PF10171">
    <property type="entry name" value="Tim29"/>
    <property type="match status" value="1"/>
</dbReference>
<dbReference type="GO" id="GO:0042721">
    <property type="term" value="C:TIM22 mitochondrial import inner membrane insertion complex"/>
    <property type="evidence" value="ECO:0007669"/>
    <property type="project" value="InterPro"/>
</dbReference>
<accession>A0AAJ7EAR6</accession>
<name>A0AAJ7EAR6_PAPXU</name>
<sequence length="193" mass="22632">MQHTMLRNITKTSNIVAKLNPAKIRFPDKLKGTILEKWADYWKNLFIDYRQMLQDLRSDIQEQPKKAFIWATGLTTLYGLVRNNPSEADFKNNLKCISNDVILVSEECLNPKSIDHLRFIDRCYNEGVVHYRNFGIASVIYISEINDGCDIYKSQCQYLKPTFFSFPSRVIDVGLLGRWWNIYIKTTNYDVNM</sequence>
<dbReference type="Proteomes" id="UP000694872">
    <property type="component" value="Unplaced"/>
</dbReference>
<gene>
    <name evidence="1" type="primary">LOC106119318</name>
</gene>
<dbReference type="AlphaFoldDB" id="A0AAJ7EAR6"/>
<proteinExistence type="predicted"/>
<dbReference type="GeneID" id="106119318"/>
<organism evidence="1">
    <name type="scientific">Papilio xuthus</name>
    <name type="common">Asian swallowtail butterfly</name>
    <dbReference type="NCBI Taxonomy" id="66420"/>
    <lineage>
        <taxon>Eukaryota</taxon>
        <taxon>Metazoa</taxon>
        <taxon>Ecdysozoa</taxon>
        <taxon>Arthropoda</taxon>
        <taxon>Hexapoda</taxon>
        <taxon>Insecta</taxon>
        <taxon>Pterygota</taxon>
        <taxon>Neoptera</taxon>
        <taxon>Endopterygota</taxon>
        <taxon>Lepidoptera</taxon>
        <taxon>Glossata</taxon>
        <taxon>Ditrysia</taxon>
        <taxon>Papilionoidea</taxon>
        <taxon>Papilionidae</taxon>
        <taxon>Papilioninae</taxon>
        <taxon>Papilio</taxon>
    </lineage>
</organism>
<dbReference type="PANTHER" id="PTHR21435:SF1">
    <property type="entry name" value="MITOCHONDRIAL IMPORT INNER MEMBRANE TRANSLOCASE SUBUNIT TIM29"/>
    <property type="match status" value="1"/>
</dbReference>
<dbReference type="InterPro" id="IPR019322">
    <property type="entry name" value="TIMM29"/>
</dbReference>
<dbReference type="RefSeq" id="XP_013169690.1">
    <property type="nucleotide sequence ID" value="XM_013314236.1"/>
</dbReference>
<evidence type="ECO:0000313" key="1">
    <source>
        <dbReference type="RefSeq" id="XP_013169690.1"/>
    </source>
</evidence>
<dbReference type="GO" id="GO:0045039">
    <property type="term" value="P:protein insertion into mitochondrial inner membrane"/>
    <property type="evidence" value="ECO:0007669"/>
    <property type="project" value="TreeGrafter"/>
</dbReference>
<dbReference type="PANTHER" id="PTHR21435">
    <property type="entry name" value="MITOCHONDRIAL IMPORT INNER MEMBRANE TRANSLOCASE SUBUNIT TIM29"/>
    <property type="match status" value="1"/>
</dbReference>
<reference evidence="1" key="1">
    <citation type="submission" date="2025-08" db="UniProtKB">
        <authorList>
            <consortium name="RefSeq"/>
        </authorList>
    </citation>
    <scope>IDENTIFICATION</scope>
</reference>
<dbReference type="KEGG" id="pxu:106119318"/>
<protein>
    <submittedName>
        <fullName evidence="1">Uncharacterized protein C19orf52</fullName>
    </submittedName>
</protein>